<comment type="caution">
    <text evidence="9">The sequence shown here is derived from an EMBL/GenBank/DDBJ whole genome shotgun (WGS) entry which is preliminary data.</text>
</comment>
<dbReference type="NCBIfam" id="NF038066">
    <property type="entry name" value="MptB"/>
    <property type="match status" value="1"/>
</dbReference>
<evidence type="ECO:0000256" key="4">
    <source>
        <dbReference type="ARBA" id="ARBA00022692"/>
    </source>
</evidence>
<comment type="similarity">
    <text evidence="7">Belongs to the MptA/B family.</text>
</comment>
<evidence type="ECO:0000256" key="5">
    <source>
        <dbReference type="ARBA" id="ARBA00022989"/>
    </source>
</evidence>
<feature type="transmembrane region" description="Helical" evidence="8">
    <location>
        <begin position="304"/>
        <end position="329"/>
    </location>
</feature>
<evidence type="ECO:0000256" key="1">
    <source>
        <dbReference type="ARBA" id="ARBA00004141"/>
    </source>
</evidence>
<gene>
    <name evidence="9" type="ORF">GCM10010201_32790</name>
</gene>
<organism evidence="9 10">
    <name type="scientific">Pilimelia columellifera subsp. columellifera</name>
    <dbReference type="NCBI Taxonomy" id="706583"/>
    <lineage>
        <taxon>Bacteria</taxon>
        <taxon>Bacillati</taxon>
        <taxon>Actinomycetota</taxon>
        <taxon>Actinomycetes</taxon>
        <taxon>Micromonosporales</taxon>
        <taxon>Micromonosporaceae</taxon>
        <taxon>Pilimelia</taxon>
    </lineage>
</organism>
<feature type="transmembrane region" description="Helical" evidence="8">
    <location>
        <begin position="432"/>
        <end position="449"/>
    </location>
</feature>
<feature type="transmembrane region" description="Helical" evidence="8">
    <location>
        <begin position="260"/>
        <end position="284"/>
    </location>
</feature>
<proteinExistence type="inferred from homology"/>
<evidence type="ECO:0000256" key="8">
    <source>
        <dbReference type="SAM" id="Phobius"/>
    </source>
</evidence>
<feature type="transmembrane region" description="Helical" evidence="8">
    <location>
        <begin position="213"/>
        <end position="230"/>
    </location>
</feature>
<evidence type="ECO:0000256" key="3">
    <source>
        <dbReference type="ARBA" id="ARBA00022679"/>
    </source>
</evidence>
<keyword evidence="3" id="KW-0808">Transferase</keyword>
<keyword evidence="2" id="KW-0328">Glycosyltransferase</keyword>
<keyword evidence="4 8" id="KW-0812">Transmembrane</keyword>
<feature type="transmembrane region" description="Helical" evidence="8">
    <location>
        <begin position="398"/>
        <end position="420"/>
    </location>
</feature>
<evidence type="ECO:0000256" key="6">
    <source>
        <dbReference type="ARBA" id="ARBA00023136"/>
    </source>
</evidence>
<name>A0ABN3NQB6_9ACTN</name>
<feature type="transmembrane region" description="Helical" evidence="8">
    <location>
        <begin position="30"/>
        <end position="51"/>
    </location>
</feature>
<feature type="transmembrane region" description="Helical" evidence="8">
    <location>
        <begin position="461"/>
        <end position="479"/>
    </location>
</feature>
<dbReference type="Pfam" id="PF26314">
    <property type="entry name" value="MptA_B_family"/>
    <property type="match status" value="1"/>
</dbReference>
<feature type="transmembrane region" description="Helical" evidence="8">
    <location>
        <begin position="160"/>
        <end position="181"/>
    </location>
</feature>
<keyword evidence="6 8" id="KW-0472">Membrane</keyword>
<keyword evidence="5 8" id="KW-1133">Transmembrane helix</keyword>
<evidence type="ECO:0000256" key="7">
    <source>
        <dbReference type="ARBA" id="ARBA00043987"/>
    </source>
</evidence>
<feature type="transmembrane region" description="Helical" evidence="8">
    <location>
        <begin position="63"/>
        <end position="83"/>
    </location>
</feature>
<feature type="transmembrane region" description="Helical" evidence="8">
    <location>
        <begin position="236"/>
        <end position="253"/>
    </location>
</feature>
<evidence type="ECO:0000256" key="2">
    <source>
        <dbReference type="ARBA" id="ARBA00022676"/>
    </source>
</evidence>
<reference evidence="9 10" key="1">
    <citation type="journal article" date="2019" name="Int. J. Syst. Evol. Microbiol.">
        <title>The Global Catalogue of Microorganisms (GCM) 10K type strain sequencing project: providing services to taxonomists for standard genome sequencing and annotation.</title>
        <authorList>
            <consortium name="The Broad Institute Genomics Platform"/>
            <consortium name="The Broad Institute Genome Sequencing Center for Infectious Disease"/>
            <person name="Wu L."/>
            <person name="Ma J."/>
        </authorList>
    </citation>
    <scope>NUCLEOTIDE SEQUENCE [LARGE SCALE GENOMIC DNA]</scope>
    <source>
        <strain evidence="9 10">JCM 3367</strain>
    </source>
</reference>
<protein>
    <submittedName>
        <fullName evidence="9">Alpha-(1-&gt;6)-mannopyranosyltransferase A</fullName>
    </submittedName>
</protein>
<accession>A0ABN3NQB6</accession>
<feature type="transmembrane region" description="Helical" evidence="8">
    <location>
        <begin position="367"/>
        <end position="386"/>
    </location>
</feature>
<dbReference type="RefSeq" id="WP_344174077.1">
    <property type="nucleotide sequence ID" value="NZ_BAAARY010000022.1"/>
</dbReference>
<evidence type="ECO:0000313" key="10">
    <source>
        <dbReference type="Proteomes" id="UP001499978"/>
    </source>
</evidence>
<evidence type="ECO:0000313" key="9">
    <source>
        <dbReference type="EMBL" id="GAA2530730.1"/>
    </source>
</evidence>
<dbReference type="Proteomes" id="UP001499978">
    <property type="component" value="Unassembled WGS sequence"/>
</dbReference>
<dbReference type="EMBL" id="BAAARY010000022">
    <property type="protein sequence ID" value="GAA2530730.1"/>
    <property type="molecule type" value="Genomic_DNA"/>
</dbReference>
<comment type="subcellular location">
    <subcellularLocation>
        <location evidence="1">Membrane</location>
        <topology evidence="1">Multi-pass membrane protein</topology>
    </subcellularLocation>
</comment>
<keyword evidence="10" id="KW-1185">Reference proteome</keyword>
<sequence length="495" mass="51125">MLRSRRTDDAADAVSSPVWASPRAIRYGGLTGSLLLALAAVLGGARTALWLGAGPSATWNLPFGPGILASWLVGLILLTVAWWQGLRGVPGLGWAASTVALWSAPLLAATPYGSRDLYSYACQGAGLAAGRDPYAEGPAAMPCPWLGSVSNIWRETPAPYGPLFVLLAGLAVTVGGVLWASVAVLKLAAVIGVVMTGVGVPMAARRRGLDPSAAFWLILACPLAPLHLIGGGHNDALMIGFAVLGIAVILAAPDGGRRRLWLLLAGGALLGAAVMVKATAGVLLPFAVLLAGRSTGLVDLVRQGWAVIVGAVVTVAGLTFLPGLGFGWVGALRHSGDSIQWTSPPTAVGQTIDYVGRLVGLPGSAVPAVRLVAMVALLAALVWIWWRAWRDGADPLLAAGLAMFAVVALSPVFHPWYLLLPLATLAVAASTARWRLFAAISAVAGFLVLPDGSGLVRYVKFPGAPLMTITVVVVAVRVWRARPGRAEARPDLSTV</sequence>
<dbReference type="InterPro" id="IPR049829">
    <property type="entry name" value="MptA/B-like"/>
</dbReference>